<reference evidence="2 3" key="1">
    <citation type="submission" date="2014-04" db="EMBL/GenBank/DDBJ databases">
        <title>Evolutionary Origins and Diversification of the Mycorrhizal Mutualists.</title>
        <authorList>
            <consortium name="DOE Joint Genome Institute"/>
            <consortium name="Mycorrhizal Genomics Consortium"/>
            <person name="Kohler A."/>
            <person name="Kuo A."/>
            <person name="Nagy L.G."/>
            <person name="Floudas D."/>
            <person name="Copeland A."/>
            <person name="Barry K.W."/>
            <person name="Cichocki N."/>
            <person name="Veneault-Fourrey C."/>
            <person name="LaButti K."/>
            <person name="Lindquist E.A."/>
            <person name="Lipzen A."/>
            <person name="Lundell T."/>
            <person name="Morin E."/>
            <person name="Murat C."/>
            <person name="Riley R."/>
            <person name="Ohm R."/>
            <person name="Sun H."/>
            <person name="Tunlid A."/>
            <person name="Henrissat B."/>
            <person name="Grigoriev I.V."/>
            <person name="Hibbett D.S."/>
            <person name="Martin F."/>
        </authorList>
    </citation>
    <scope>NUCLEOTIDE SEQUENCE [LARGE SCALE GENOMIC DNA]</scope>
    <source>
        <strain evidence="2 3">MD-312</strain>
    </source>
</reference>
<feature type="compositionally biased region" description="Acidic residues" evidence="1">
    <location>
        <begin position="83"/>
        <end position="102"/>
    </location>
</feature>
<keyword evidence="3" id="KW-1185">Reference proteome</keyword>
<dbReference type="Proteomes" id="UP000053820">
    <property type="component" value="Unassembled WGS sequence"/>
</dbReference>
<accession>A0A0C9WFY2</accession>
<dbReference type="HOGENOM" id="CLU_1267044_0_0_1"/>
<dbReference type="AlphaFoldDB" id="A0A0C9WFY2"/>
<evidence type="ECO:0000313" key="3">
    <source>
        <dbReference type="Proteomes" id="UP000053820"/>
    </source>
</evidence>
<protein>
    <submittedName>
        <fullName evidence="2">Uncharacterized protein</fullName>
    </submittedName>
</protein>
<dbReference type="EMBL" id="KN839844">
    <property type="protein sequence ID" value="KIJ65241.1"/>
    <property type="molecule type" value="Genomic_DNA"/>
</dbReference>
<feature type="region of interest" description="Disordered" evidence="1">
    <location>
        <begin position="52"/>
        <end position="117"/>
    </location>
</feature>
<organism evidence="2 3">
    <name type="scientific">Hydnomerulius pinastri MD-312</name>
    <dbReference type="NCBI Taxonomy" id="994086"/>
    <lineage>
        <taxon>Eukaryota</taxon>
        <taxon>Fungi</taxon>
        <taxon>Dikarya</taxon>
        <taxon>Basidiomycota</taxon>
        <taxon>Agaricomycotina</taxon>
        <taxon>Agaricomycetes</taxon>
        <taxon>Agaricomycetidae</taxon>
        <taxon>Boletales</taxon>
        <taxon>Boletales incertae sedis</taxon>
        <taxon>Leucogyrophana</taxon>
    </lineage>
</organism>
<dbReference type="OrthoDB" id="660555at2759"/>
<proteinExistence type="predicted"/>
<name>A0A0C9WFY2_9AGAM</name>
<evidence type="ECO:0000256" key="1">
    <source>
        <dbReference type="SAM" id="MobiDB-lite"/>
    </source>
</evidence>
<gene>
    <name evidence="2" type="ORF">HYDPIDRAFT_167490</name>
</gene>
<evidence type="ECO:0000313" key="2">
    <source>
        <dbReference type="EMBL" id="KIJ65241.1"/>
    </source>
</evidence>
<sequence>MSTLVRKKSPLWSDPFESAHPKRVHGVITTFWKIGMHEHGLSIPFSVSSAPGLGSVREDENEGEDEVGDHFGEGSSGRPFYVQDDDDDDGGSEESADVVDEDVLPREDTTRRGKRFSLPAVALQTTPVIARAHQEDGWRSGSSGEDGDVGNGVRKRFSLVLGGGTKEKNRREREGERDSSAVGLLMDVRQRKVGPRKLYILCHHLNFRKLGFSQSVTF</sequence>